<protein>
    <recommendedName>
        <fullName evidence="4">Transmembrane protein</fullName>
    </recommendedName>
</protein>
<keyword evidence="1" id="KW-0812">Transmembrane</keyword>
<reference evidence="2" key="1">
    <citation type="submission" date="2023-07" db="EMBL/GenBank/DDBJ databases">
        <authorList>
            <person name="Ivanov I."/>
            <person name="Teneva D."/>
            <person name="Stoikov I."/>
        </authorList>
    </citation>
    <scope>NUCLEOTIDE SEQUENCE</scope>
    <source>
        <strain evidence="2">4475</strain>
    </source>
</reference>
<keyword evidence="3" id="KW-1185">Reference proteome</keyword>
<organism evidence="2 3">
    <name type="scientific">Brevibacillus aydinogluensis</name>
    <dbReference type="NCBI Taxonomy" id="927786"/>
    <lineage>
        <taxon>Bacteria</taxon>
        <taxon>Bacillati</taxon>
        <taxon>Bacillota</taxon>
        <taxon>Bacilli</taxon>
        <taxon>Bacillales</taxon>
        <taxon>Paenibacillaceae</taxon>
        <taxon>Brevibacillus</taxon>
    </lineage>
</organism>
<gene>
    <name evidence="2" type="ORF">BSPP4475_01875</name>
</gene>
<evidence type="ECO:0008006" key="4">
    <source>
        <dbReference type="Google" id="ProtNLM"/>
    </source>
</evidence>
<dbReference type="AlphaFoldDB" id="A0AA48M6Y6"/>
<dbReference type="Proteomes" id="UP001189619">
    <property type="component" value="Chromosome"/>
</dbReference>
<evidence type="ECO:0000313" key="3">
    <source>
        <dbReference type="Proteomes" id="UP001189619"/>
    </source>
</evidence>
<sequence>MKLKTSSSNCSFDVIVSLFERFNSIITREVKWSCCAVYIFRQLQNFLSYSYFLRISQAYIACIFVVIESGFYARGCSVSQITDVVELLYSCRVCIQLIFQCTSTGAIQDGIKICISTSWAIINYQLRNFKLNLARCINVIVKFFGKSDFQQSCFYISSGRSFAVDGFKRTFNIAICIYFCNKFFERRQVKIFTFNFFCVLDKQSIFHNAHIEFVSVISFMACYIRKSLERCFDVCSCTVFSQIINFIQRCGKCLSCCLIYNVGCNVSYSWSSSNSILVSLLCFQILCFQVNVQRRSRQIVRIKCSQSSQCTVNRRLSRCFYHFKYSCFNLRVFNFICFICSSAFIIFHVFGK</sequence>
<name>A0AA48M6Y6_9BACL</name>
<feature type="transmembrane region" description="Helical" evidence="1">
    <location>
        <begin position="332"/>
        <end position="350"/>
    </location>
</feature>
<dbReference type="EMBL" id="OY569118">
    <property type="protein sequence ID" value="CAJ1001073.1"/>
    <property type="molecule type" value="Genomic_DNA"/>
</dbReference>
<evidence type="ECO:0000256" key="1">
    <source>
        <dbReference type="SAM" id="Phobius"/>
    </source>
</evidence>
<evidence type="ECO:0000313" key="2">
    <source>
        <dbReference type="EMBL" id="CAJ1001073.1"/>
    </source>
</evidence>
<keyword evidence="1" id="KW-1133">Transmembrane helix</keyword>
<keyword evidence="1" id="KW-0472">Membrane</keyword>
<accession>A0AA48M6Y6</accession>
<proteinExistence type="predicted"/>
<dbReference type="KEGG" id="bayd:BSPP4475_01875"/>